<evidence type="ECO:0000313" key="3">
    <source>
        <dbReference type="EMBL" id="EFX85544.1"/>
    </source>
</evidence>
<dbReference type="HOGENOM" id="CLU_1422798_0_0_1"/>
<dbReference type="Proteomes" id="UP000000305">
    <property type="component" value="Unassembled WGS sequence"/>
</dbReference>
<keyword evidence="4" id="KW-1185">Reference proteome</keyword>
<name>E9G4K3_DAPPU</name>
<proteinExistence type="predicted"/>
<evidence type="ECO:0000256" key="2">
    <source>
        <dbReference type="SAM" id="SignalP"/>
    </source>
</evidence>
<dbReference type="InParanoid" id="E9G4K3"/>
<evidence type="ECO:0000256" key="1">
    <source>
        <dbReference type="SAM" id="MobiDB-lite"/>
    </source>
</evidence>
<feature type="signal peptide" evidence="2">
    <location>
        <begin position="1"/>
        <end position="24"/>
    </location>
</feature>
<sequence>MFGFRYITFVGILMLLQHLREADSFALHTNEKRNFDYHDGAVIQLSDKTIPIKNVEEEPEEANHGGETAARAKRTALTATIDGKFTVHFIVSVKPAEQVVAVPPRVTKIGRHRTGGGPVQSPAISKSCQNEYCDFAMELELLKQVSKPAVDSSGEIKKEEEEEANQNQTRSQGRVSNTNHTCCCCQKRFQI</sequence>
<dbReference type="EMBL" id="GL732532">
    <property type="protein sequence ID" value="EFX85544.1"/>
    <property type="molecule type" value="Genomic_DNA"/>
</dbReference>
<feature type="region of interest" description="Disordered" evidence="1">
    <location>
        <begin position="148"/>
        <end position="178"/>
    </location>
</feature>
<keyword evidence="2" id="KW-0732">Signal</keyword>
<accession>E9G4K3</accession>
<reference evidence="3 4" key="1">
    <citation type="journal article" date="2011" name="Science">
        <title>The ecoresponsive genome of Daphnia pulex.</title>
        <authorList>
            <person name="Colbourne J.K."/>
            <person name="Pfrender M.E."/>
            <person name="Gilbert D."/>
            <person name="Thomas W.K."/>
            <person name="Tucker A."/>
            <person name="Oakley T.H."/>
            <person name="Tokishita S."/>
            <person name="Aerts A."/>
            <person name="Arnold G.J."/>
            <person name="Basu M.K."/>
            <person name="Bauer D.J."/>
            <person name="Caceres C.E."/>
            <person name="Carmel L."/>
            <person name="Casola C."/>
            <person name="Choi J.H."/>
            <person name="Detter J.C."/>
            <person name="Dong Q."/>
            <person name="Dusheyko S."/>
            <person name="Eads B.D."/>
            <person name="Frohlich T."/>
            <person name="Geiler-Samerotte K.A."/>
            <person name="Gerlach D."/>
            <person name="Hatcher P."/>
            <person name="Jogdeo S."/>
            <person name="Krijgsveld J."/>
            <person name="Kriventseva E.V."/>
            <person name="Kultz D."/>
            <person name="Laforsch C."/>
            <person name="Lindquist E."/>
            <person name="Lopez J."/>
            <person name="Manak J.R."/>
            <person name="Muller J."/>
            <person name="Pangilinan J."/>
            <person name="Patwardhan R.P."/>
            <person name="Pitluck S."/>
            <person name="Pritham E.J."/>
            <person name="Rechtsteiner A."/>
            <person name="Rho M."/>
            <person name="Rogozin I.B."/>
            <person name="Sakarya O."/>
            <person name="Salamov A."/>
            <person name="Schaack S."/>
            <person name="Shapiro H."/>
            <person name="Shiga Y."/>
            <person name="Skalitzky C."/>
            <person name="Smith Z."/>
            <person name="Souvorov A."/>
            <person name="Sung W."/>
            <person name="Tang Z."/>
            <person name="Tsuchiya D."/>
            <person name="Tu H."/>
            <person name="Vos H."/>
            <person name="Wang M."/>
            <person name="Wolf Y.I."/>
            <person name="Yamagata H."/>
            <person name="Yamada T."/>
            <person name="Ye Y."/>
            <person name="Shaw J.R."/>
            <person name="Andrews J."/>
            <person name="Crease T.J."/>
            <person name="Tang H."/>
            <person name="Lucas S.M."/>
            <person name="Robertson H.M."/>
            <person name="Bork P."/>
            <person name="Koonin E.V."/>
            <person name="Zdobnov E.M."/>
            <person name="Grigoriev I.V."/>
            <person name="Lynch M."/>
            <person name="Boore J.L."/>
        </authorList>
    </citation>
    <scope>NUCLEOTIDE SEQUENCE [LARGE SCALE GENOMIC DNA]</scope>
</reference>
<evidence type="ECO:0000313" key="4">
    <source>
        <dbReference type="Proteomes" id="UP000000305"/>
    </source>
</evidence>
<protein>
    <submittedName>
        <fullName evidence="3">Uncharacterized protein</fullName>
    </submittedName>
</protein>
<feature type="chain" id="PRO_5003240624" evidence="2">
    <location>
        <begin position="25"/>
        <end position="191"/>
    </location>
</feature>
<organism evidence="3 4">
    <name type="scientific">Daphnia pulex</name>
    <name type="common">Water flea</name>
    <dbReference type="NCBI Taxonomy" id="6669"/>
    <lineage>
        <taxon>Eukaryota</taxon>
        <taxon>Metazoa</taxon>
        <taxon>Ecdysozoa</taxon>
        <taxon>Arthropoda</taxon>
        <taxon>Crustacea</taxon>
        <taxon>Branchiopoda</taxon>
        <taxon>Diplostraca</taxon>
        <taxon>Cladocera</taxon>
        <taxon>Anomopoda</taxon>
        <taxon>Daphniidae</taxon>
        <taxon>Daphnia</taxon>
    </lineage>
</organism>
<dbReference type="KEGG" id="dpx:DAPPUDRAFT_314058"/>
<feature type="compositionally biased region" description="Polar residues" evidence="1">
    <location>
        <begin position="165"/>
        <end position="178"/>
    </location>
</feature>
<gene>
    <name evidence="3" type="ORF">DAPPUDRAFT_314058</name>
</gene>
<dbReference type="AlphaFoldDB" id="E9G4K3"/>